<evidence type="ECO:0000313" key="2">
    <source>
        <dbReference type="Proteomes" id="UP000789845"/>
    </source>
</evidence>
<protein>
    <submittedName>
        <fullName evidence="1">Uncharacterized protein</fullName>
    </submittedName>
</protein>
<comment type="caution">
    <text evidence="1">The sequence shown here is derived from an EMBL/GenBank/DDBJ whole genome shotgun (WGS) entry which is preliminary data.</text>
</comment>
<dbReference type="AlphaFoldDB" id="A0A9C7L9F1"/>
<name>A0A9C7L9F1_9BACI</name>
<sequence>MRYDIPDIKVTKNMKIIFSCLAVLGLAFSMYVFTHVAEISGVVTERQVVINKDTNDAKVIFKVNNKQFIYQDKVSDLVENESSFEYKLANVNFNIGDTVRLNYKDAYEDQKPTYTSEKMQFDITSKAKVPFNIIEEQAMDLVEQFIYLNLAKDSAQLKNIIHPDMNGDVSYPKLPDNLDYNDVELNFINPKYKLIDDTFELSVRENIDIKLNHNDTSSEMKRQKNKSVYTFKFDGDVLKIYSVETKPVK</sequence>
<evidence type="ECO:0000313" key="1">
    <source>
        <dbReference type="EMBL" id="CAG9606912.1"/>
    </source>
</evidence>
<reference evidence="1" key="1">
    <citation type="submission" date="2021-10" db="EMBL/GenBank/DDBJ databases">
        <authorList>
            <person name="Criscuolo A."/>
        </authorList>
    </citation>
    <scope>NUCLEOTIDE SEQUENCE</scope>
    <source>
        <strain evidence="1">CIP111885</strain>
    </source>
</reference>
<dbReference type="EMBL" id="CAKJTG010000003">
    <property type="protein sequence ID" value="CAG9606912.1"/>
    <property type="molecule type" value="Genomic_DNA"/>
</dbReference>
<keyword evidence="2" id="KW-1185">Reference proteome</keyword>
<gene>
    <name evidence="1" type="ORF">NEOCIP111885_00600</name>
</gene>
<accession>A0A9C7L9F1</accession>
<organism evidence="1 2">
    <name type="scientific">Pseudoneobacillus rhizosphaerae</name>
    <dbReference type="NCBI Taxonomy" id="2880968"/>
    <lineage>
        <taxon>Bacteria</taxon>
        <taxon>Bacillati</taxon>
        <taxon>Bacillota</taxon>
        <taxon>Bacilli</taxon>
        <taxon>Bacillales</taxon>
        <taxon>Bacillaceae</taxon>
        <taxon>Pseudoneobacillus</taxon>
    </lineage>
</organism>
<dbReference type="Proteomes" id="UP000789845">
    <property type="component" value="Unassembled WGS sequence"/>
</dbReference>
<proteinExistence type="predicted"/>